<dbReference type="SMART" id="SM00727">
    <property type="entry name" value="STI1"/>
    <property type="match status" value="1"/>
</dbReference>
<keyword evidence="3" id="KW-0677">Repeat</keyword>
<feature type="repeat" description="TPR" evidence="5">
    <location>
        <begin position="29"/>
        <end position="62"/>
    </location>
</feature>
<dbReference type="PROSITE" id="PS50293">
    <property type="entry name" value="TPR_REGION"/>
    <property type="match status" value="1"/>
</dbReference>
<sequence length="281" mass="32373">MGEYDKCFEECNKALEKRYEVKADYDVVAKVYNRMAACYTRQKDYAKAIEMYEKSLCESNTRQTRAALADVKRLKEKADREAYIDPEKAEEHRQKGNEFFKNNDFPSAKKEYDEAILRNPKDAKLYSNRAAALTKLFEYPSALKDCETAINLDPTFVKAWSRKGTLHFLLKEYPKALEAFDKGLALDPNSKECIDGKMQVIRKVQQQQQSGEIDEEQMRHAMADPEIQQILRDPQMSIVLQNAQENPAMLKEYLQDPKIRDGINKLITAGILRVAALLAEL</sequence>
<dbReference type="GO" id="GO:0051879">
    <property type="term" value="F:Hsp90 protein binding"/>
    <property type="evidence" value="ECO:0007669"/>
    <property type="project" value="TreeGrafter"/>
</dbReference>
<evidence type="ECO:0000259" key="6">
    <source>
        <dbReference type="SMART" id="SM00727"/>
    </source>
</evidence>
<gene>
    <name evidence="7" type="ORF">EPH_0001080</name>
</gene>
<evidence type="ECO:0000256" key="1">
    <source>
        <dbReference type="ARBA" id="ARBA00004496"/>
    </source>
</evidence>
<dbReference type="Pfam" id="PF00515">
    <property type="entry name" value="TPR_1"/>
    <property type="match status" value="1"/>
</dbReference>
<evidence type="ECO:0000256" key="2">
    <source>
        <dbReference type="ARBA" id="ARBA00022490"/>
    </source>
</evidence>
<dbReference type="InterPro" id="IPR006636">
    <property type="entry name" value="STI1_HS-bd"/>
</dbReference>
<dbReference type="SUPFAM" id="SSF48452">
    <property type="entry name" value="TPR-like"/>
    <property type="match status" value="2"/>
</dbReference>
<keyword evidence="8" id="KW-1185">Reference proteome</keyword>
<dbReference type="InterPro" id="IPR041243">
    <property type="entry name" value="STI1/HOP_DP"/>
</dbReference>
<dbReference type="Gene3D" id="1.25.40.10">
    <property type="entry name" value="Tetratricopeptide repeat domain"/>
    <property type="match status" value="2"/>
</dbReference>
<dbReference type="VEuPathDB" id="ToxoDB:EPH_0001080"/>
<dbReference type="Gene3D" id="1.10.260.100">
    <property type="match status" value="1"/>
</dbReference>
<organism evidence="7 8">
    <name type="scientific">Eimeria praecox</name>
    <dbReference type="NCBI Taxonomy" id="51316"/>
    <lineage>
        <taxon>Eukaryota</taxon>
        <taxon>Sar</taxon>
        <taxon>Alveolata</taxon>
        <taxon>Apicomplexa</taxon>
        <taxon>Conoidasida</taxon>
        <taxon>Coccidia</taxon>
        <taxon>Eucoccidiorida</taxon>
        <taxon>Eimeriorina</taxon>
        <taxon>Eimeriidae</taxon>
        <taxon>Eimeria</taxon>
    </lineage>
</organism>
<name>U6G375_9EIME</name>
<dbReference type="FunFam" id="1.25.40.10:FF:000027">
    <property type="entry name" value="stress-induced-phosphoprotein 1 isoform X1"/>
    <property type="match status" value="1"/>
</dbReference>
<feature type="domain" description="STI1" evidence="6">
    <location>
        <begin position="224"/>
        <end position="263"/>
    </location>
</feature>
<feature type="repeat" description="TPR" evidence="5">
    <location>
        <begin position="157"/>
        <end position="190"/>
    </location>
</feature>
<evidence type="ECO:0000256" key="5">
    <source>
        <dbReference type="PROSITE-ProRule" id="PRU00339"/>
    </source>
</evidence>
<keyword evidence="4 5" id="KW-0802">TPR repeat</keyword>
<feature type="repeat" description="TPR" evidence="5">
    <location>
        <begin position="123"/>
        <end position="156"/>
    </location>
</feature>
<accession>U6G375</accession>
<reference evidence="7" key="2">
    <citation type="submission" date="2013-10" db="EMBL/GenBank/DDBJ databases">
        <authorList>
            <person name="Aslett M."/>
        </authorList>
    </citation>
    <scope>NUCLEOTIDE SEQUENCE [LARGE SCALE GENOMIC DNA]</scope>
    <source>
        <strain evidence="7">Houghton</strain>
    </source>
</reference>
<dbReference type="SMART" id="SM00028">
    <property type="entry name" value="TPR"/>
    <property type="match status" value="4"/>
</dbReference>
<comment type="subcellular location">
    <subcellularLocation>
        <location evidence="1">Cytoplasm</location>
    </subcellularLocation>
</comment>
<dbReference type="PANTHER" id="PTHR22904:SF523">
    <property type="entry name" value="STRESS-INDUCED-PHOSPHOPROTEIN 1"/>
    <property type="match status" value="1"/>
</dbReference>
<keyword evidence="2" id="KW-0963">Cytoplasm</keyword>
<dbReference type="Pfam" id="PF13424">
    <property type="entry name" value="TPR_12"/>
    <property type="match status" value="1"/>
</dbReference>
<dbReference type="FunFam" id="1.10.260.100:FF:000002">
    <property type="entry name" value="Stress-induced-phosphoprotein 1 (Hsp70/Hsp90-organizing)"/>
    <property type="match status" value="1"/>
</dbReference>
<protein>
    <submittedName>
        <fullName evidence="7">Hsc70/Hsp90-organizing protein, putative</fullName>
    </submittedName>
</protein>
<dbReference type="Pfam" id="PF13432">
    <property type="entry name" value="TPR_16"/>
    <property type="match status" value="1"/>
</dbReference>
<reference evidence="7" key="1">
    <citation type="submission" date="2013-10" db="EMBL/GenBank/DDBJ databases">
        <title>Genomic analysis of the causative agents of coccidiosis in chickens.</title>
        <authorList>
            <person name="Reid A.J."/>
            <person name="Blake D."/>
            <person name="Billington K."/>
            <person name="Browne H."/>
            <person name="Dunn M."/>
            <person name="Hung S."/>
            <person name="Kawahara F."/>
            <person name="Miranda-Saavedra D."/>
            <person name="Mourier T."/>
            <person name="Nagra H."/>
            <person name="Otto T.D."/>
            <person name="Rawlings N."/>
            <person name="Sanchez A."/>
            <person name="Sanders M."/>
            <person name="Subramaniam C."/>
            <person name="Tay Y."/>
            <person name="Dear P."/>
            <person name="Doerig C."/>
            <person name="Gruber A."/>
            <person name="Parkinson J."/>
            <person name="Shirley M."/>
            <person name="Wan K.L."/>
            <person name="Berriman M."/>
            <person name="Tomley F."/>
            <person name="Pain A."/>
        </authorList>
    </citation>
    <scope>NUCLEOTIDE SEQUENCE [LARGE SCALE GENOMIC DNA]</scope>
    <source>
        <strain evidence="7">Houghton</strain>
    </source>
</reference>
<dbReference type="AlphaFoldDB" id="U6G375"/>
<dbReference type="Proteomes" id="UP000018201">
    <property type="component" value="Unassembled WGS sequence"/>
</dbReference>
<dbReference type="InterPro" id="IPR011990">
    <property type="entry name" value="TPR-like_helical_dom_sf"/>
</dbReference>
<evidence type="ECO:0000313" key="7">
    <source>
        <dbReference type="EMBL" id="CDI73952.1"/>
    </source>
</evidence>
<dbReference type="OrthoDB" id="2423701at2759"/>
<dbReference type="PROSITE" id="PS50005">
    <property type="entry name" value="TPR"/>
    <property type="match status" value="4"/>
</dbReference>
<dbReference type="Pfam" id="PF17830">
    <property type="entry name" value="STI1-HOP_DP"/>
    <property type="match status" value="1"/>
</dbReference>
<feature type="repeat" description="TPR" evidence="5">
    <location>
        <begin position="89"/>
        <end position="122"/>
    </location>
</feature>
<evidence type="ECO:0000256" key="4">
    <source>
        <dbReference type="ARBA" id="ARBA00022803"/>
    </source>
</evidence>
<dbReference type="InterPro" id="IPR019734">
    <property type="entry name" value="TPR_rpt"/>
</dbReference>
<proteinExistence type="predicted"/>
<evidence type="ECO:0000256" key="3">
    <source>
        <dbReference type="ARBA" id="ARBA00022737"/>
    </source>
</evidence>
<dbReference type="PANTHER" id="PTHR22904">
    <property type="entry name" value="TPR REPEAT CONTAINING PROTEIN"/>
    <property type="match status" value="1"/>
</dbReference>
<evidence type="ECO:0000313" key="8">
    <source>
        <dbReference type="Proteomes" id="UP000018201"/>
    </source>
</evidence>
<dbReference type="EMBL" id="HG689261">
    <property type="protein sequence ID" value="CDI73952.1"/>
    <property type="molecule type" value="Genomic_DNA"/>
</dbReference>
<dbReference type="GO" id="GO:0005737">
    <property type="term" value="C:cytoplasm"/>
    <property type="evidence" value="ECO:0007669"/>
    <property type="project" value="UniProtKB-SubCell"/>
</dbReference>